<organism evidence="9 10">
    <name type="scientific">Cichlidogyrus casuarinus</name>
    <dbReference type="NCBI Taxonomy" id="1844966"/>
    <lineage>
        <taxon>Eukaryota</taxon>
        <taxon>Metazoa</taxon>
        <taxon>Spiralia</taxon>
        <taxon>Lophotrochozoa</taxon>
        <taxon>Platyhelminthes</taxon>
        <taxon>Monogenea</taxon>
        <taxon>Monopisthocotylea</taxon>
        <taxon>Dactylogyridea</taxon>
        <taxon>Ancyrocephalidae</taxon>
        <taxon>Cichlidogyrus</taxon>
    </lineage>
</organism>
<dbReference type="GO" id="GO:0006412">
    <property type="term" value="P:translation"/>
    <property type="evidence" value="ECO:0007669"/>
    <property type="project" value="UniProtKB-KW"/>
</dbReference>
<dbReference type="InterPro" id="IPR009008">
    <property type="entry name" value="Val/Leu/Ile-tRNA-synth_edit"/>
</dbReference>
<dbReference type="Proteomes" id="UP001626550">
    <property type="component" value="Unassembled WGS sequence"/>
</dbReference>
<keyword evidence="2" id="KW-0436">Ligase</keyword>
<dbReference type="PANTHER" id="PTHR45794:SF1">
    <property type="entry name" value="LEUCINE--TRNA LIGASE, CYTOPLASMIC"/>
    <property type="match status" value="1"/>
</dbReference>
<evidence type="ECO:0000256" key="3">
    <source>
        <dbReference type="ARBA" id="ARBA00022741"/>
    </source>
</evidence>
<evidence type="ECO:0000256" key="5">
    <source>
        <dbReference type="ARBA" id="ARBA00022917"/>
    </source>
</evidence>
<sequence length="555" mass="61647">MLDDKQFGKVEVVGTVKGASLLGAKLAAPYSKYEHVYALPMMSIKANKGTGVVTSVPSDSPDDFAALRDLKNKAPLREKYGIKDEMVMPFEPVSIIDTPGMGDLPAPKIVEEMKIQSQNDADKLQKAKELVYKAGFYDGVLKVGAYKGTQVQDCKKKVQTDLVKEGLAVIYYEPEGVVLNRSGDEALVALCDQWFLDYGEASWKDTISNWLIESLSDSTIYMAYYTVAHLLQDNSLDGQTLGSKGIKPEEMSPAVWDYIFLGQGKPAQLVSSKGNSGLTKQALELMRKEFCFWYGVDLRASGKDLIPNHLTYYIYNHMSKSTGNFLTLHEAVDKYSADGLRLALADAGDSLEDANIEESMCEAGLLNLYSLLEWMREQSQLIARDRYKEVCQGPMHVEIIKRYMLVQTVLLSPICAHVCQHLWSNVLGEKKPKLVCDAAWPTISRPVDEELYKEGRYIDDVAHKFRLNLKALTAGSGKGKKAPATSAEVKIVPTAAIVWIANEYPSWQRTVIKVMRDSLSPDNKLPANDKLAQLLKPHMAAMGKNAKMAMSFSQL</sequence>
<evidence type="ECO:0000256" key="1">
    <source>
        <dbReference type="ARBA" id="ARBA00005594"/>
    </source>
</evidence>
<dbReference type="SUPFAM" id="SSF50677">
    <property type="entry name" value="ValRS/IleRS/LeuRS editing domain"/>
    <property type="match status" value="1"/>
</dbReference>
<protein>
    <recommendedName>
        <fullName evidence="11">Leucine--tRNA ligase</fullName>
    </recommendedName>
</protein>
<dbReference type="Gene3D" id="3.40.50.620">
    <property type="entry name" value="HUPs"/>
    <property type="match status" value="2"/>
</dbReference>
<dbReference type="InterPro" id="IPR014729">
    <property type="entry name" value="Rossmann-like_a/b/a_fold"/>
</dbReference>
<dbReference type="SUPFAM" id="SSF47323">
    <property type="entry name" value="Anticodon-binding domain of a subclass of class I aminoacyl-tRNA synthetases"/>
    <property type="match status" value="1"/>
</dbReference>
<dbReference type="InterPro" id="IPR009080">
    <property type="entry name" value="tRNAsynth_Ia_anticodon-bd"/>
</dbReference>
<dbReference type="InterPro" id="IPR013155">
    <property type="entry name" value="M/V/L/I-tRNA-synth_anticd-bd"/>
</dbReference>
<dbReference type="InterPro" id="IPR055416">
    <property type="entry name" value="RBD_LARS1"/>
</dbReference>
<dbReference type="PANTHER" id="PTHR45794">
    <property type="entry name" value="LEUCYL-TRNA SYNTHETASE"/>
    <property type="match status" value="1"/>
</dbReference>
<dbReference type="InterPro" id="IPR004493">
    <property type="entry name" value="Leu-tRNA-synth_Ia_arc/euk"/>
</dbReference>
<evidence type="ECO:0000256" key="4">
    <source>
        <dbReference type="ARBA" id="ARBA00022840"/>
    </source>
</evidence>
<evidence type="ECO:0000313" key="10">
    <source>
        <dbReference type="Proteomes" id="UP001626550"/>
    </source>
</evidence>
<proteinExistence type="inferred from homology"/>
<dbReference type="SUPFAM" id="SSF52374">
    <property type="entry name" value="Nucleotidylyl transferase"/>
    <property type="match status" value="1"/>
</dbReference>
<feature type="non-terminal residue" evidence="9">
    <location>
        <position position="555"/>
    </location>
</feature>
<evidence type="ECO:0008006" key="11">
    <source>
        <dbReference type="Google" id="ProtNLM"/>
    </source>
</evidence>
<dbReference type="GO" id="GO:0005524">
    <property type="term" value="F:ATP binding"/>
    <property type="evidence" value="ECO:0007669"/>
    <property type="project" value="UniProtKB-KW"/>
</dbReference>
<evidence type="ECO:0000259" key="8">
    <source>
        <dbReference type="Pfam" id="PF24810"/>
    </source>
</evidence>
<dbReference type="AlphaFoldDB" id="A0ABD2PKX2"/>
<dbReference type="GO" id="GO:0004812">
    <property type="term" value="F:aminoacyl-tRNA ligase activity"/>
    <property type="evidence" value="ECO:0007669"/>
    <property type="project" value="UniProtKB-KW"/>
</dbReference>
<gene>
    <name evidence="9" type="ORF">Ciccas_013311</name>
</gene>
<keyword evidence="5" id="KW-0648">Protein biosynthesis</keyword>
<evidence type="ECO:0000256" key="2">
    <source>
        <dbReference type="ARBA" id="ARBA00022598"/>
    </source>
</evidence>
<dbReference type="Gene3D" id="3.90.740.10">
    <property type="entry name" value="Valyl/Leucyl/Isoleucyl-tRNA synthetase, editing domain"/>
    <property type="match status" value="1"/>
</dbReference>
<keyword evidence="4" id="KW-0067">ATP-binding</keyword>
<keyword evidence="6" id="KW-0030">Aminoacyl-tRNA synthetase</keyword>
<name>A0ABD2PKX2_9PLAT</name>
<comment type="caution">
    <text evidence="9">The sequence shown here is derived from an EMBL/GenBank/DDBJ whole genome shotgun (WGS) entry which is preliminary data.</text>
</comment>
<evidence type="ECO:0000259" key="7">
    <source>
        <dbReference type="Pfam" id="PF08264"/>
    </source>
</evidence>
<accession>A0ABD2PKX2</accession>
<evidence type="ECO:0000313" key="9">
    <source>
        <dbReference type="EMBL" id="KAL3308162.1"/>
    </source>
</evidence>
<dbReference type="Pfam" id="PF24810">
    <property type="entry name" value="RBD_LARS1"/>
    <property type="match status" value="1"/>
</dbReference>
<feature type="domain" description="Leucine--tRNA ligase RagD-binding" evidence="8">
    <location>
        <begin position="500"/>
        <end position="555"/>
    </location>
</feature>
<keyword evidence="3" id="KW-0547">Nucleotide-binding</keyword>
<comment type="similarity">
    <text evidence="1">Belongs to the class-I aminoacyl-tRNA synthetase family.</text>
</comment>
<keyword evidence="10" id="KW-1185">Reference proteome</keyword>
<reference evidence="9 10" key="1">
    <citation type="submission" date="2024-11" db="EMBL/GenBank/DDBJ databases">
        <title>Adaptive evolution of stress response genes in parasites aligns with host niche diversity.</title>
        <authorList>
            <person name="Hahn C."/>
            <person name="Resl P."/>
        </authorList>
    </citation>
    <scope>NUCLEOTIDE SEQUENCE [LARGE SCALE GENOMIC DNA]</scope>
    <source>
        <strain evidence="9">EGGRZ-B1_66</strain>
        <tissue evidence="9">Body</tissue>
    </source>
</reference>
<dbReference type="EMBL" id="JBJKFK010005741">
    <property type="protein sequence ID" value="KAL3308162.1"/>
    <property type="molecule type" value="Genomic_DNA"/>
</dbReference>
<feature type="domain" description="Methionyl/Valyl/Leucyl/Isoleucyl-tRNA synthetase anticodon-binding" evidence="7">
    <location>
        <begin position="385"/>
        <end position="466"/>
    </location>
</feature>
<evidence type="ECO:0000256" key="6">
    <source>
        <dbReference type="ARBA" id="ARBA00023146"/>
    </source>
</evidence>
<dbReference type="Pfam" id="PF08264">
    <property type="entry name" value="Anticodon_1"/>
    <property type="match status" value="1"/>
</dbReference>